<evidence type="ECO:0000313" key="3">
    <source>
        <dbReference type="Proteomes" id="UP000516052"/>
    </source>
</evidence>
<dbReference type="RefSeq" id="WP_187745416.1">
    <property type="nucleotide sequence ID" value="NZ_CP060828.1"/>
</dbReference>
<accession>A0A7H0I6F8</accession>
<evidence type="ECO:0008006" key="4">
    <source>
        <dbReference type="Google" id="ProtNLM"/>
    </source>
</evidence>
<protein>
    <recommendedName>
        <fullName evidence="4">Secreted protein</fullName>
    </recommendedName>
</protein>
<name>A0A7H0I6F8_9ACTN</name>
<evidence type="ECO:0000313" key="2">
    <source>
        <dbReference type="EMBL" id="QNP68374.1"/>
    </source>
</evidence>
<organism evidence="2 3">
    <name type="scientific">Streptomyces roseirectus</name>
    <dbReference type="NCBI Taxonomy" id="2768066"/>
    <lineage>
        <taxon>Bacteria</taxon>
        <taxon>Bacillati</taxon>
        <taxon>Actinomycetota</taxon>
        <taxon>Actinomycetes</taxon>
        <taxon>Kitasatosporales</taxon>
        <taxon>Streptomycetaceae</taxon>
        <taxon>Streptomyces</taxon>
    </lineage>
</organism>
<keyword evidence="1" id="KW-0732">Signal</keyword>
<reference evidence="2 3" key="1">
    <citation type="submission" date="2020-08" db="EMBL/GenBank/DDBJ databases">
        <title>A novel species.</title>
        <authorList>
            <person name="Gao J."/>
        </authorList>
    </citation>
    <scope>NUCLEOTIDE SEQUENCE [LARGE SCALE GENOMIC DNA]</scope>
    <source>
        <strain evidence="2 3">CRXT-G-22</strain>
    </source>
</reference>
<feature type="signal peptide" evidence="1">
    <location>
        <begin position="1"/>
        <end position="33"/>
    </location>
</feature>
<keyword evidence="3" id="KW-1185">Reference proteome</keyword>
<dbReference type="KEGG" id="sroi:IAG44_02070"/>
<proteinExistence type="predicted"/>
<dbReference type="Proteomes" id="UP000516052">
    <property type="component" value="Chromosome"/>
</dbReference>
<feature type="chain" id="PRO_5028852675" description="Secreted protein" evidence="1">
    <location>
        <begin position="34"/>
        <end position="86"/>
    </location>
</feature>
<dbReference type="EMBL" id="CP060828">
    <property type="protein sequence ID" value="QNP68374.1"/>
    <property type="molecule type" value="Genomic_DNA"/>
</dbReference>
<sequence length="86" mass="8918">MYMSRIRSRVVALGVIATGVVALSAATALPADAATRYWTVQGTGHTPAAAKKDADNKCTRAGGHPDPWAGYVQKSGGWTAIEQCSA</sequence>
<dbReference type="AlphaFoldDB" id="A0A7H0I6F8"/>
<evidence type="ECO:0000256" key="1">
    <source>
        <dbReference type="SAM" id="SignalP"/>
    </source>
</evidence>
<gene>
    <name evidence="2" type="ORF">IAG44_02070</name>
</gene>